<evidence type="ECO:0000259" key="5">
    <source>
        <dbReference type="Pfam" id="PF08245"/>
    </source>
</evidence>
<keyword evidence="7" id="KW-1185">Reference proteome</keyword>
<dbReference type="InterPro" id="IPR036615">
    <property type="entry name" value="Mur_ligase_C_dom_sf"/>
</dbReference>
<reference evidence="6 7" key="1">
    <citation type="submission" date="2022-03" db="EMBL/GenBank/DDBJ databases">
        <authorList>
            <person name="Jo J.-H."/>
            <person name="Im W.-T."/>
        </authorList>
    </citation>
    <scope>NUCLEOTIDE SEQUENCE [LARGE SCALE GENOMIC DNA]</scope>
    <source>
        <strain evidence="6 7">MA9</strain>
    </source>
</reference>
<dbReference type="SUPFAM" id="SSF53244">
    <property type="entry name" value="MurD-like peptide ligases, peptide-binding domain"/>
    <property type="match status" value="1"/>
</dbReference>
<dbReference type="Proteomes" id="UP001316087">
    <property type="component" value="Unassembled WGS sequence"/>
</dbReference>
<evidence type="ECO:0000256" key="1">
    <source>
        <dbReference type="ARBA" id="ARBA00022598"/>
    </source>
</evidence>
<accession>A0ABS9UDX4</accession>
<keyword evidence="1" id="KW-0436">Ligase</keyword>
<evidence type="ECO:0000313" key="7">
    <source>
        <dbReference type="Proteomes" id="UP001316087"/>
    </source>
</evidence>
<dbReference type="Pfam" id="PF08245">
    <property type="entry name" value="Mur_ligase_M"/>
    <property type="match status" value="1"/>
</dbReference>
<dbReference type="Gene3D" id="3.90.190.20">
    <property type="entry name" value="Mur ligase, C-terminal domain"/>
    <property type="match status" value="1"/>
</dbReference>
<dbReference type="PANTHER" id="PTHR43024:SF1">
    <property type="entry name" value="UDP-N-ACETYLMURAMOYL-TRIPEPTIDE--D-ALANYL-D-ALANINE LIGASE"/>
    <property type="match status" value="1"/>
</dbReference>
<organism evidence="6 7">
    <name type="scientific">Solibacillus palustris</name>
    <dbReference type="NCBI Taxonomy" id="2908203"/>
    <lineage>
        <taxon>Bacteria</taxon>
        <taxon>Bacillati</taxon>
        <taxon>Bacillota</taxon>
        <taxon>Bacilli</taxon>
        <taxon>Bacillales</taxon>
        <taxon>Caryophanaceae</taxon>
        <taxon>Solibacillus</taxon>
    </lineage>
</organism>
<name>A0ABS9UDX4_9BACL</name>
<comment type="caution">
    <text evidence="6">The sequence shown here is derived from an EMBL/GenBank/DDBJ whole genome shotgun (WGS) entry which is preliminary data.</text>
</comment>
<dbReference type="InterPro" id="IPR026838">
    <property type="entry name" value="YheC/D"/>
</dbReference>
<sequence>MFLTTIGMLHHRKDPETVLKSYAFAAVAKAEGMLFYYFTPRAVDFKTRTIQAKVLEDGVWQEKTVPFPDVIYNAGSPEKLAISKNILRLLRNEIPFTTNSIGNKLSITKRLQEGKEFASYLIPTESVQNEEQFYRHIQKYKKVVFKPVEGRKGKGIYYISILANGYEVQKDTQKEKLTKDQLDTFLKKQLAEEAFILQPYIQSTLKNGQVFDFRIHVQKNGEGKWIITTVYPRVAPQGSIVPNINNGGFTNYLEPFLQLQFPREAFNIKRMLEHFGLSLARHLDDIQMDKFQEVIDEIGIDVGLDKNGKLWIYEVNWRPGCPPAFYLELDVVRHTLQYANYIAHHQQEIKAQIQAAKNLAPAEKTIEKPIVAITKSTEKTTEESIAAITESVEKTTEKPVVPIKGRALKTTEKPIIAITGSAGKTTTKAFIASILSKNWSIFESKDYWNTTEHTKKHKELINESHKAVVLEYGMAYPGVITDHCEIIQPNISVVTNIGLAHVGNFDGDIKGVAKAKSELIQGMDQNGLLILNKDDDNSKWLLTDQFKGQIKTIGIHKKADYMAYDVQYKDDGMTFNIRLRNKEIPMFIPILGEHHVYNALNAIAVADQLGFSSDVIQAGLVFKKPPRRLTLYHCRNDILLIDDTVHSHPQGVRAALDVLGEIAKGRKVAIIGQMRELGDLREEEYRKLGAYIGDKKIDQLITYGFRTEEIGIAAQKSGIPAMNIHHFINKDQLHLFLKGMVRRGDTILVKGASKTNMFETIQFLDKQFKA</sequence>
<dbReference type="InterPro" id="IPR004101">
    <property type="entry name" value="Mur_ligase_C"/>
</dbReference>
<keyword evidence="2" id="KW-0547">Nucleotide-binding</keyword>
<gene>
    <name evidence="6" type="ORF">LZ480_10545</name>
</gene>
<dbReference type="Gene3D" id="3.30.470.20">
    <property type="entry name" value="ATP-grasp fold, B domain"/>
    <property type="match status" value="1"/>
</dbReference>
<dbReference type="InterPro" id="IPR051046">
    <property type="entry name" value="MurCDEF_CellWall_CoF430Synth"/>
</dbReference>
<dbReference type="SUPFAM" id="SSF56059">
    <property type="entry name" value="Glutathione synthetase ATP-binding domain-like"/>
    <property type="match status" value="1"/>
</dbReference>
<dbReference type="RefSeq" id="WP_241369390.1">
    <property type="nucleotide sequence ID" value="NZ_JAKZFC010000003.1"/>
</dbReference>
<feature type="domain" description="Mur ligase C-terminal" evidence="4">
    <location>
        <begin position="627"/>
        <end position="752"/>
    </location>
</feature>
<dbReference type="InterPro" id="IPR013221">
    <property type="entry name" value="Mur_ligase_cen"/>
</dbReference>
<dbReference type="EMBL" id="JAKZFC010000003">
    <property type="protein sequence ID" value="MCH7322329.1"/>
    <property type="molecule type" value="Genomic_DNA"/>
</dbReference>
<evidence type="ECO:0000313" key="6">
    <source>
        <dbReference type="EMBL" id="MCH7322329.1"/>
    </source>
</evidence>
<dbReference type="Pfam" id="PF02875">
    <property type="entry name" value="Mur_ligase_C"/>
    <property type="match status" value="1"/>
</dbReference>
<feature type="domain" description="Mur ligase central" evidence="5">
    <location>
        <begin position="418"/>
        <end position="606"/>
    </location>
</feature>
<evidence type="ECO:0000256" key="3">
    <source>
        <dbReference type="ARBA" id="ARBA00022840"/>
    </source>
</evidence>
<dbReference type="PANTHER" id="PTHR43024">
    <property type="entry name" value="UDP-N-ACETYLMURAMOYL-TRIPEPTIDE--D-ALANYL-D-ALANINE LIGASE"/>
    <property type="match status" value="1"/>
</dbReference>
<evidence type="ECO:0000259" key="4">
    <source>
        <dbReference type="Pfam" id="PF02875"/>
    </source>
</evidence>
<keyword evidence="3" id="KW-0067">ATP-binding</keyword>
<evidence type="ECO:0000256" key="2">
    <source>
        <dbReference type="ARBA" id="ARBA00022741"/>
    </source>
</evidence>
<dbReference type="InterPro" id="IPR036565">
    <property type="entry name" value="Mur-like_cat_sf"/>
</dbReference>
<proteinExistence type="predicted"/>
<dbReference type="Pfam" id="PF14398">
    <property type="entry name" value="ATPgrasp_YheCD"/>
    <property type="match status" value="1"/>
</dbReference>
<dbReference type="Gene3D" id="3.40.1190.10">
    <property type="entry name" value="Mur-like, catalytic domain"/>
    <property type="match status" value="1"/>
</dbReference>
<protein>
    <submittedName>
        <fullName evidence="6">YheC/YheD family protein</fullName>
    </submittedName>
</protein>
<dbReference type="SUPFAM" id="SSF53623">
    <property type="entry name" value="MurD-like peptide ligases, catalytic domain"/>
    <property type="match status" value="1"/>
</dbReference>